<dbReference type="PANTHER" id="PTHR14205">
    <property type="entry name" value="WD-REPEAT PROTEIN"/>
    <property type="match status" value="1"/>
</dbReference>
<evidence type="ECO:0000256" key="1">
    <source>
        <dbReference type="ARBA" id="ARBA00005672"/>
    </source>
</evidence>
<evidence type="ECO:0000256" key="5">
    <source>
        <dbReference type="SAM" id="MobiDB-lite"/>
    </source>
</evidence>
<dbReference type="PROSITE" id="PS50294">
    <property type="entry name" value="WD_REPEATS_REGION"/>
    <property type="match status" value="1"/>
</dbReference>
<dbReference type="Proteomes" id="UP000319731">
    <property type="component" value="Unassembled WGS sequence"/>
</dbReference>
<dbReference type="OrthoDB" id="427795at2759"/>
<dbReference type="PANTHER" id="PTHR14205:SF15">
    <property type="entry name" value="EARP AND GARP COMPLEX-INTERACTING PROTEIN 1"/>
    <property type="match status" value="1"/>
</dbReference>
<dbReference type="InterPro" id="IPR040323">
    <property type="entry name" value="EIPR1"/>
</dbReference>
<comment type="similarity">
    <text evidence="1">Belongs to the WD repeat EIPR1 family.</text>
</comment>
<name>A0A507CGJ6_9FUNG</name>
<dbReference type="GO" id="GO:0016567">
    <property type="term" value="P:protein ubiquitination"/>
    <property type="evidence" value="ECO:0007669"/>
    <property type="project" value="TreeGrafter"/>
</dbReference>
<comment type="caution">
    <text evidence="7">The sequence shown here is derived from an EMBL/GenBank/DDBJ whole genome shotgun (WGS) entry which is preliminary data.</text>
</comment>
<dbReference type="Gene3D" id="2.130.10.10">
    <property type="entry name" value="YVTN repeat-like/Quinoprotein amine dehydrogenase"/>
    <property type="match status" value="1"/>
</dbReference>
<keyword evidence="3" id="KW-0677">Repeat</keyword>
<gene>
    <name evidence="7" type="ORF">SmJEL517_g00904</name>
</gene>
<evidence type="ECO:0000313" key="8">
    <source>
        <dbReference type="Proteomes" id="UP000319731"/>
    </source>
</evidence>
<dbReference type="RefSeq" id="XP_031027174.1">
    <property type="nucleotide sequence ID" value="XM_031166832.1"/>
</dbReference>
<dbReference type="GeneID" id="42002129"/>
<dbReference type="EMBL" id="QEAO01000003">
    <property type="protein sequence ID" value="TPX37104.1"/>
    <property type="molecule type" value="Genomic_DNA"/>
</dbReference>
<proteinExistence type="inferred from homology"/>
<evidence type="ECO:0000259" key="6">
    <source>
        <dbReference type="Pfam" id="PF23609"/>
    </source>
</evidence>
<keyword evidence="2 4" id="KW-0853">WD repeat</keyword>
<dbReference type="SMART" id="SM00320">
    <property type="entry name" value="WD40"/>
    <property type="match status" value="5"/>
</dbReference>
<dbReference type="AlphaFoldDB" id="A0A507CGJ6"/>
<dbReference type="STRING" id="1806994.A0A507CGJ6"/>
<dbReference type="InterPro" id="IPR059104">
    <property type="entry name" value="Beta-prop_EIPR1-like"/>
</dbReference>
<keyword evidence="8" id="KW-1185">Reference proteome</keyword>
<evidence type="ECO:0000256" key="2">
    <source>
        <dbReference type="ARBA" id="ARBA00022574"/>
    </source>
</evidence>
<feature type="domain" description="EIPR1-like beta-propeller" evidence="6">
    <location>
        <begin position="4"/>
        <end position="285"/>
    </location>
</feature>
<dbReference type="InterPro" id="IPR001680">
    <property type="entry name" value="WD40_rpt"/>
</dbReference>
<protein>
    <recommendedName>
        <fullName evidence="6">EIPR1-like beta-propeller domain-containing protein</fullName>
    </recommendedName>
</protein>
<dbReference type="PROSITE" id="PS00678">
    <property type="entry name" value="WD_REPEATS_1"/>
    <property type="match status" value="1"/>
</dbReference>
<dbReference type="Pfam" id="PF00400">
    <property type="entry name" value="WD40"/>
    <property type="match status" value="1"/>
</dbReference>
<dbReference type="Pfam" id="PF23609">
    <property type="entry name" value="Beta-prop_EIPR1"/>
    <property type="match status" value="1"/>
</dbReference>
<feature type="region of interest" description="Disordered" evidence="5">
    <location>
        <begin position="296"/>
        <end position="329"/>
    </location>
</feature>
<dbReference type="InterPro" id="IPR036322">
    <property type="entry name" value="WD40_repeat_dom_sf"/>
</dbReference>
<evidence type="ECO:0000313" key="7">
    <source>
        <dbReference type="EMBL" id="TPX37104.1"/>
    </source>
</evidence>
<evidence type="ECO:0000256" key="4">
    <source>
        <dbReference type="PROSITE-ProRule" id="PRU00221"/>
    </source>
</evidence>
<accession>A0A507CGJ6</accession>
<reference evidence="7 8" key="1">
    <citation type="journal article" date="2019" name="Sci. Rep.">
        <title>Comparative genomics of chytrid fungi reveal insights into the obligate biotrophic and pathogenic lifestyle of Synchytrium endobioticum.</title>
        <authorList>
            <person name="van de Vossenberg B.T.L.H."/>
            <person name="Warris S."/>
            <person name="Nguyen H.D.T."/>
            <person name="van Gent-Pelzer M.P.E."/>
            <person name="Joly D.L."/>
            <person name="van de Geest H.C."/>
            <person name="Bonants P.J.M."/>
            <person name="Smith D.S."/>
            <person name="Levesque C.A."/>
            <person name="van der Lee T.A.J."/>
        </authorList>
    </citation>
    <scope>NUCLEOTIDE SEQUENCE [LARGE SCALE GENOMIC DNA]</scope>
    <source>
        <strain evidence="7 8">JEL517</strain>
    </source>
</reference>
<dbReference type="PROSITE" id="PS50082">
    <property type="entry name" value="WD_REPEATS_2"/>
    <property type="match status" value="1"/>
</dbReference>
<evidence type="ECO:0000256" key="3">
    <source>
        <dbReference type="ARBA" id="ARBA00022737"/>
    </source>
</evidence>
<organism evidence="7 8">
    <name type="scientific">Synchytrium microbalum</name>
    <dbReference type="NCBI Taxonomy" id="1806994"/>
    <lineage>
        <taxon>Eukaryota</taxon>
        <taxon>Fungi</taxon>
        <taxon>Fungi incertae sedis</taxon>
        <taxon>Chytridiomycota</taxon>
        <taxon>Chytridiomycota incertae sedis</taxon>
        <taxon>Chytridiomycetes</taxon>
        <taxon>Synchytriales</taxon>
        <taxon>Synchytriaceae</taxon>
        <taxon>Synchytrium</taxon>
    </lineage>
</organism>
<sequence length="379" mass="42021">MEQESSCVYGLKQQARSLACQLAESERNRFFVGTYGVRQDNEIHLLDFDEDEFEISSQIYKHPDEIWSMSPSPSSTDLLFTTHSSPASSRTATLWRLDSIESDESGKLKSQSGTLEPVINVLWNATGASDKVVALTNTNITVFAIDVPSKSAQSSQTIASPPTRKEQDRKINAGAWNPHQNDSIAIAADSSVHTYDLRSRTASTPSLTIDHAHHVSVKDVDYNPNKPYQIATGGDDCVVRVWDTRDVKVPLKEIVGHSHWIWNVTYNRFHDQLLLSSSSDCTVLLHSLVSISSAPFGHDDDVEESPRDGAETPPSDQDDDESQGKPTDGLVATYDQHEDSVYSVAWSSGDPWIFASLSYDGRVVVNMVPRAHKYKIILI</sequence>
<dbReference type="FunFam" id="2.130.10.10:FF:000732">
    <property type="entry name" value="EARP-interacting protein homolog"/>
    <property type="match status" value="1"/>
</dbReference>
<feature type="repeat" description="WD" evidence="4">
    <location>
        <begin position="210"/>
        <end position="245"/>
    </location>
</feature>
<dbReference type="InterPro" id="IPR019775">
    <property type="entry name" value="WD40_repeat_CS"/>
</dbReference>
<dbReference type="InterPro" id="IPR015943">
    <property type="entry name" value="WD40/YVTN_repeat-like_dom_sf"/>
</dbReference>
<dbReference type="SUPFAM" id="SSF50978">
    <property type="entry name" value="WD40 repeat-like"/>
    <property type="match status" value="1"/>
</dbReference>